<dbReference type="InterPro" id="IPR007441">
    <property type="entry name" value="EutH"/>
</dbReference>
<dbReference type="Proteomes" id="UP000318138">
    <property type="component" value="Chromosome"/>
</dbReference>
<dbReference type="PANTHER" id="PTHR40089">
    <property type="entry name" value="ETHANOLAMINE UTILIZATION PROTEIN EUTH"/>
    <property type="match status" value="1"/>
</dbReference>
<dbReference type="PIRSF" id="PIRSF019466">
    <property type="entry name" value="EutH"/>
    <property type="match status" value="1"/>
</dbReference>
<reference evidence="3" key="1">
    <citation type="submission" date="2019-07" db="EMBL/GenBank/DDBJ databases">
        <title>Bacillus alkalisoli sp. nov. isolated from saline soil.</title>
        <authorList>
            <person name="Sun J.-Q."/>
            <person name="Xu L."/>
        </authorList>
    </citation>
    <scope>NUCLEOTIDE SEQUENCE [LARGE SCALE GENOMIC DNA]</scope>
    <source>
        <strain evidence="3">M4U3P1</strain>
    </source>
</reference>
<sequence length="355" mass="37998">MWINYFIVAIILLFFIVGIVDKFLHNKYGYGKAFDDGFKTMGSLAFVMVGMISIAPLLAQLLTPTLSPLFRLLGADPAMIAGMFLAIDMGGYALASEMAQSQEAAIFSGIFLATLLGPTIVFTIPVALGIIAKSDTPVFAKGIMYGIIPIPIGAYFAGVVAGFPTFFLLTNLLPVILFVLVIFLGIRFLENITVAIFLVVARILTAVISIVLIIVAIQELTPVVLINGFTPFRESMEIVGVIVLALAGAFPLVRFISTVCIPRVAPLLNKTPVSHEAWTGFITQLAHSIPMYAKLSELDDQAKVMNIAFSVSGAFILGGHLGFTAAVEPTYVVPMMVGKAVAGICAILLAYKLTK</sequence>
<keyword evidence="1" id="KW-0472">Membrane</keyword>
<keyword evidence="1" id="KW-0812">Transmembrane</keyword>
<keyword evidence="1" id="KW-1133">Transmembrane helix</keyword>
<feature type="transmembrane region" description="Helical" evidence="1">
    <location>
        <begin position="138"/>
        <end position="159"/>
    </location>
</feature>
<accession>A0A859FEJ7</accession>
<feature type="transmembrane region" description="Helical" evidence="1">
    <location>
        <begin position="238"/>
        <end position="257"/>
    </location>
</feature>
<keyword evidence="3" id="KW-1185">Reference proteome</keyword>
<proteinExistence type="predicted"/>
<evidence type="ECO:0000313" key="2">
    <source>
        <dbReference type="EMBL" id="QKS70655.1"/>
    </source>
</evidence>
<dbReference type="PANTHER" id="PTHR40089:SF1">
    <property type="entry name" value="ETHANOLAMINE PERMEASE EUTH-RELATED"/>
    <property type="match status" value="1"/>
</dbReference>
<dbReference type="EMBL" id="CP041372">
    <property type="protein sequence ID" value="QKS70655.1"/>
    <property type="molecule type" value="Genomic_DNA"/>
</dbReference>
<feature type="transmembrane region" description="Helical" evidence="1">
    <location>
        <begin position="192"/>
        <end position="217"/>
    </location>
</feature>
<dbReference type="Pfam" id="PF04346">
    <property type="entry name" value="EutH"/>
    <property type="match status" value="1"/>
</dbReference>
<feature type="transmembrane region" description="Helical" evidence="1">
    <location>
        <begin position="44"/>
        <end position="63"/>
    </location>
</feature>
<dbReference type="RefSeq" id="WP_176008691.1">
    <property type="nucleotide sequence ID" value="NZ_CP041372.2"/>
</dbReference>
<feature type="transmembrane region" description="Helical" evidence="1">
    <location>
        <begin position="307"/>
        <end position="325"/>
    </location>
</feature>
<gene>
    <name evidence="2" type="ORF">FLK61_28345</name>
</gene>
<dbReference type="GO" id="GO:0034228">
    <property type="term" value="F:ethanolamine transmembrane transporter activity"/>
    <property type="evidence" value="ECO:0007669"/>
    <property type="project" value="InterPro"/>
</dbReference>
<evidence type="ECO:0000256" key="1">
    <source>
        <dbReference type="SAM" id="Phobius"/>
    </source>
</evidence>
<organism evidence="2 3">
    <name type="scientific">Paenalkalicoccus suaedae</name>
    <dbReference type="NCBI Taxonomy" id="2592382"/>
    <lineage>
        <taxon>Bacteria</taxon>
        <taxon>Bacillati</taxon>
        <taxon>Bacillota</taxon>
        <taxon>Bacilli</taxon>
        <taxon>Bacillales</taxon>
        <taxon>Bacillaceae</taxon>
        <taxon>Paenalkalicoccus</taxon>
    </lineage>
</organism>
<dbReference type="AlphaFoldDB" id="A0A859FEJ7"/>
<feature type="transmembrane region" description="Helical" evidence="1">
    <location>
        <begin position="331"/>
        <end position="351"/>
    </location>
</feature>
<feature type="transmembrane region" description="Helical" evidence="1">
    <location>
        <begin position="166"/>
        <end position="186"/>
    </location>
</feature>
<dbReference type="GO" id="GO:0005886">
    <property type="term" value="C:plasma membrane"/>
    <property type="evidence" value="ECO:0007669"/>
    <property type="project" value="TreeGrafter"/>
</dbReference>
<evidence type="ECO:0000313" key="3">
    <source>
        <dbReference type="Proteomes" id="UP000318138"/>
    </source>
</evidence>
<feature type="transmembrane region" description="Helical" evidence="1">
    <location>
        <begin position="69"/>
        <end position="94"/>
    </location>
</feature>
<feature type="transmembrane region" description="Helical" evidence="1">
    <location>
        <begin position="6"/>
        <end position="24"/>
    </location>
</feature>
<name>A0A859FEJ7_9BACI</name>
<dbReference type="KEGG" id="psua:FLK61_28345"/>
<protein>
    <submittedName>
        <fullName evidence="2">Ethanolamine utilization protein EutH</fullName>
    </submittedName>
</protein>
<feature type="transmembrane region" description="Helical" evidence="1">
    <location>
        <begin position="106"/>
        <end position="132"/>
    </location>
</feature>